<dbReference type="AlphaFoldDB" id="A0A098EMG8"/>
<feature type="compositionally biased region" description="Basic and acidic residues" evidence="1">
    <location>
        <begin position="75"/>
        <end position="109"/>
    </location>
</feature>
<feature type="compositionally biased region" description="Polar residues" evidence="1">
    <location>
        <begin position="36"/>
        <end position="45"/>
    </location>
</feature>
<name>A0A098EMG8_9BACL</name>
<dbReference type="Proteomes" id="UP000043699">
    <property type="component" value="Unassembled WGS sequence"/>
</dbReference>
<feature type="region of interest" description="Disordered" evidence="1">
    <location>
        <begin position="68"/>
        <end position="138"/>
    </location>
</feature>
<gene>
    <name evidence="2" type="ORF">BN1080_01939</name>
</gene>
<evidence type="ECO:0000313" key="3">
    <source>
        <dbReference type="Proteomes" id="UP000043699"/>
    </source>
</evidence>
<evidence type="ECO:0000313" key="2">
    <source>
        <dbReference type="EMBL" id="CEG23000.1"/>
    </source>
</evidence>
<sequence>MEGFIFALIVMALGAIFGNKKGGEDKDPASKPVPKSPQTRQSRQAQAREAGQKTFKRVEDYAKEIYGDLQTQMKEQPEKTKQVQQRVEKAIDRTPLRETRQEIQREIQERQPSGRLSAHQNARSAAPAKPKQEEDIFPLEANNIRKGIILAEVLMPPKSKR</sequence>
<dbReference type="OrthoDB" id="2734847at2"/>
<evidence type="ECO:0000256" key="1">
    <source>
        <dbReference type="SAM" id="MobiDB-lite"/>
    </source>
</evidence>
<proteinExistence type="predicted"/>
<keyword evidence="3" id="KW-1185">Reference proteome</keyword>
<dbReference type="EMBL" id="CCXS01000001">
    <property type="protein sequence ID" value="CEG23000.1"/>
    <property type="molecule type" value="Genomic_DNA"/>
</dbReference>
<dbReference type="STRING" id="1499687.BN1080_01939"/>
<protein>
    <submittedName>
        <fullName evidence="2">Uncharacterized protein</fullName>
    </submittedName>
</protein>
<reference evidence="2 3" key="1">
    <citation type="submission" date="2014-09" db="EMBL/GenBank/DDBJ databases">
        <authorList>
            <person name="Urmite Genomes Urmite Genomes"/>
        </authorList>
    </citation>
    <scope>NUCLEOTIDE SEQUENCE [LARGE SCALE GENOMIC DNA]</scope>
    <source>
        <strain evidence="2 3">ES2</strain>
    </source>
</reference>
<feature type="region of interest" description="Disordered" evidence="1">
    <location>
        <begin position="18"/>
        <end position="56"/>
    </location>
</feature>
<dbReference type="RefSeq" id="WP_052651797.1">
    <property type="nucleotide sequence ID" value="NZ_CCXS01000001.1"/>
</dbReference>
<accession>A0A098EMG8</accession>
<organism evidence="2 3">
    <name type="scientific">Planococcus massiliensis</name>
    <dbReference type="NCBI Taxonomy" id="1499687"/>
    <lineage>
        <taxon>Bacteria</taxon>
        <taxon>Bacillati</taxon>
        <taxon>Bacillota</taxon>
        <taxon>Bacilli</taxon>
        <taxon>Bacillales</taxon>
        <taxon>Caryophanaceae</taxon>
        <taxon>Planococcus</taxon>
    </lineage>
</organism>